<evidence type="ECO:0000259" key="9">
    <source>
        <dbReference type="SMART" id="SM00848"/>
    </source>
</evidence>
<dbReference type="STRING" id="7868.ENSCMIP00000003402"/>
<dbReference type="PROSITE" id="PS00640">
    <property type="entry name" value="THIOL_PROTEASE_ASN"/>
    <property type="match status" value="1"/>
</dbReference>
<evidence type="ECO:0000256" key="2">
    <source>
        <dbReference type="ARBA" id="ARBA00022670"/>
    </source>
</evidence>
<dbReference type="PROSITE" id="PS00139">
    <property type="entry name" value="THIOL_PROTEASE_CYS"/>
    <property type="match status" value="1"/>
</dbReference>
<dbReference type="GO" id="GO:0006508">
    <property type="term" value="P:proteolysis"/>
    <property type="evidence" value="ECO:0007669"/>
    <property type="project" value="UniProtKB-KW"/>
</dbReference>
<dbReference type="Proteomes" id="UP000314986">
    <property type="component" value="Unassembled WGS sequence"/>
</dbReference>
<proteinExistence type="evidence at transcript level"/>
<evidence type="ECO:0000256" key="7">
    <source>
        <dbReference type="SAM" id="SignalP"/>
    </source>
</evidence>
<keyword evidence="7" id="KW-0732">Signal</keyword>
<dbReference type="Pfam" id="PF00112">
    <property type="entry name" value="Peptidase_C1"/>
    <property type="match status" value="1"/>
</dbReference>
<comment type="similarity">
    <text evidence="1">Belongs to the peptidase C1 family.</text>
</comment>
<dbReference type="GeneTree" id="ENSGT00940000153321"/>
<dbReference type="AlphaFoldDB" id="V9KYG7"/>
<dbReference type="PRINTS" id="PR00705">
    <property type="entry name" value="PAPAIN"/>
</dbReference>
<keyword evidence="12" id="KW-1185">Reference proteome</keyword>
<dbReference type="InterPro" id="IPR025661">
    <property type="entry name" value="Pept_asp_AS"/>
</dbReference>
<keyword evidence="2" id="KW-0645">Protease</keyword>
<dbReference type="InterPro" id="IPR000668">
    <property type="entry name" value="Peptidase_C1A_C"/>
</dbReference>
<keyword evidence="3" id="KW-0378">Hydrolase</keyword>
<keyword evidence="6" id="KW-1015">Disulfide bond</keyword>
<evidence type="ECO:0000313" key="10">
    <source>
        <dbReference type="EMBL" id="AFP03844.1"/>
    </source>
</evidence>
<organism evidence="10">
    <name type="scientific">Callorhinchus milii</name>
    <name type="common">Ghost shark</name>
    <dbReference type="NCBI Taxonomy" id="7868"/>
    <lineage>
        <taxon>Eukaryota</taxon>
        <taxon>Metazoa</taxon>
        <taxon>Chordata</taxon>
        <taxon>Craniata</taxon>
        <taxon>Vertebrata</taxon>
        <taxon>Chondrichthyes</taxon>
        <taxon>Holocephali</taxon>
        <taxon>Chimaeriformes</taxon>
        <taxon>Callorhinchidae</taxon>
        <taxon>Callorhinchus</taxon>
    </lineage>
</organism>
<dbReference type="CDD" id="cd02248">
    <property type="entry name" value="Peptidase_C1A"/>
    <property type="match status" value="1"/>
</dbReference>
<dbReference type="Ensembl" id="ENSCMIT00000003532.1">
    <property type="protein sequence ID" value="ENSCMIP00000003402.1"/>
    <property type="gene ID" value="ENSCMIG00000002037.1"/>
</dbReference>
<dbReference type="FunFam" id="3.90.70.10:FF:000006">
    <property type="entry name" value="Cathepsin S"/>
    <property type="match status" value="1"/>
</dbReference>
<reference evidence="12" key="1">
    <citation type="journal article" date="2006" name="Science">
        <title>Ancient noncoding elements conserved in the human genome.</title>
        <authorList>
            <person name="Venkatesh B."/>
            <person name="Kirkness E.F."/>
            <person name="Loh Y.H."/>
            <person name="Halpern A.L."/>
            <person name="Lee A.P."/>
            <person name="Johnson J."/>
            <person name="Dandona N."/>
            <person name="Viswanathan L.D."/>
            <person name="Tay A."/>
            <person name="Venter J.C."/>
            <person name="Strausberg R.L."/>
            <person name="Brenner S."/>
        </authorList>
    </citation>
    <scope>NUCLEOTIDE SEQUENCE [LARGE SCALE GENOMIC DNA]</scope>
</reference>
<accession>V9KYG7</accession>
<evidence type="ECO:0000256" key="5">
    <source>
        <dbReference type="ARBA" id="ARBA00023145"/>
    </source>
</evidence>
<feature type="chain" id="PRO_5044739604" evidence="7">
    <location>
        <begin position="18"/>
        <end position="335"/>
    </location>
</feature>
<dbReference type="InterPro" id="IPR038765">
    <property type="entry name" value="Papain-like_cys_pep_sf"/>
</dbReference>
<reference evidence="10 12" key="3">
    <citation type="journal article" date="2014" name="Nature">
        <title>Elephant shark genome provides unique insights into gnathostome evolution.</title>
        <authorList>
            <consortium name="International Elephant Shark Genome Sequencing Consortium"/>
            <person name="Venkatesh B."/>
            <person name="Lee A.P."/>
            <person name="Ravi V."/>
            <person name="Maurya A.K."/>
            <person name="Lian M.M."/>
            <person name="Swann J.B."/>
            <person name="Ohta Y."/>
            <person name="Flajnik M.F."/>
            <person name="Sutoh Y."/>
            <person name="Kasahara M."/>
            <person name="Hoon S."/>
            <person name="Gangu V."/>
            <person name="Roy S.W."/>
            <person name="Irimia M."/>
            <person name="Korzh V."/>
            <person name="Kondrychyn I."/>
            <person name="Lim Z.W."/>
            <person name="Tay B.H."/>
            <person name="Tohari S."/>
            <person name="Kong K.W."/>
            <person name="Ho S."/>
            <person name="Lorente-Galdos B."/>
            <person name="Quilez J."/>
            <person name="Marques-Bonet T."/>
            <person name="Raney B.J."/>
            <person name="Ingham P.W."/>
            <person name="Tay A."/>
            <person name="Hillier L.W."/>
            <person name="Minx P."/>
            <person name="Boehm T."/>
            <person name="Wilson R.K."/>
            <person name="Brenner S."/>
            <person name="Warren W.C."/>
        </authorList>
    </citation>
    <scope>NUCLEOTIDE SEQUENCE</scope>
    <source>
        <tissue evidence="10">Gills</tissue>
    </source>
</reference>
<reference evidence="11" key="4">
    <citation type="submission" date="2025-05" db="UniProtKB">
        <authorList>
            <consortium name="Ensembl"/>
        </authorList>
    </citation>
    <scope>IDENTIFICATION</scope>
</reference>
<evidence type="ECO:0000256" key="3">
    <source>
        <dbReference type="ARBA" id="ARBA00022801"/>
    </source>
</evidence>
<sequence>MLLSVLMVCVLVSVSTSTSVFNPDDPWETWKDFHGKTYSTQDEEKLRLKVWLQNVMKVTNHNVDFKLGKSSFSLALNYLADLTDEEFSNMYFGIKPSEEEIEDEGTVLVEEELMSKRPIPQSIDWRNTDRVTHVKNQKNCGSCYAFSALGAIEGQLTKHGLPLTSLSEQQIVDCAKGFGTYSCFGGRPIGVFKYIRKYGIMSQKSYPYKGKKQTCRYNQQLVVKKIQRFTHVRPKTEAALAKAVATIGPISVLVTSDTPDFRHYRKGILFDTGCTSRKPTDHGMLLVGFGEQHGKKYWILKNSWGNRWGDNGYVYLARDRGNHCKITSSAIYPVL</sequence>
<keyword evidence="4" id="KW-0788">Thiol protease</keyword>
<dbReference type="InterPro" id="IPR013128">
    <property type="entry name" value="Peptidase_C1A"/>
</dbReference>
<evidence type="ECO:0000256" key="1">
    <source>
        <dbReference type="ARBA" id="ARBA00008455"/>
    </source>
</evidence>
<dbReference type="Gene3D" id="3.90.70.10">
    <property type="entry name" value="Cysteine proteinases"/>
    <property type="match status" value="1"/>
</dbReference>
<dbReference type="Pfam" id="PF08246">
    <property type="entry name" value="Inhibitor_I29"/>
    <property type="match status" value="1"/>
</dbReference>
<name>V9KYG7_CALMI</name>
<evidence type="ECO:0000256" key="4">
    <source>
        <dbReference type="ARBA" id="ARBA00022807"/>
    </source>
</evidence>
<dbReference type="InterPro" id="IPR000169">
    <property type="entry name" value="Pept_cys_AS"/>
</dbReference>
<evidence type="ECO:0000313" key="12">
    <source>
        <dbReference type="Proteomes" id="UP000314986"/>
    </source>
</evidence>
<dbReference type="OMA" id="VAVYFKV"/>
<dbReference type="SUPFAM" id="SSF54001">
    <property type="entry name" value="Cysteine proteinases"/>
    <property type="match status" value="1"/>
</dbReference>
<feature type="domain" description="Peptidase C1A papain C-terminal" evidence="8">
    <location>
        <begin position="119"/>
        <end position="334"/>
    </location>
</feature>
<dbReference type="SMART" id="SM00645">
    <property type="entry name" value="Pept_C1"/>
    <property type="match status" value="1"/>
</dbReference>
<feature type="domain" description="Cathepsin propeptide inhibitor" evidence="9">
    <location>
        <begin position="27"/>
        <end position="87"/>
    </location>
</feature>
<dbReference type="EMBL" id="JW871326">
    <property type="protein sequence ID" value="AFP03844.1"/>
    <property type="molecule type" value="mRNA"/>
</dbReference>
<evidence type="ECO:0000313" key="11">
    <source>
        <dbReference type="Ensembl" id="ENSCMIP00000003402.1"/>
    </source>
</evidence>
<dbReference type="GO" id="GO:0008234">
    <property type="term" value="F:cysteine-type peptidase activity"/>
    <property type="evidence" value="ECO:0007669"/>
    <property type="project" value="UniProtKB-KW"/>
</dbReference>
<evidence type="ECO:0000256" key="6">
    <source>
        <dbReference type="ARBA" id="ARBA00023157"/>
    </source>
</evidence>
<feature type="signal peptide" evidence="7">
    <location>
        <begin position="1"/>
        <end position="17"/>
    </location>
</feature>
<dbReference type="PANTHER" id="PTHR12411">
    <property type="entry name" value="CYSTEINE PROTEASE FAMILY C1-RELATED"/>
    <property type="match status" value="1"/>
</dbReference>
<keyword evidence="5" id="KW-0865">Zymogen</keyword>
<evidence type="ECO:0000259" key="8">
    <source>
        <dbReference type="SMART" id="SM00645"/>
    </source>
</evidence>
<reference evidence="12" key="2">
    <citation type="journal article" date="2007" name="PLoS Biol.">
        <title>Survey sequencing and comparative analysis of the elephant shark (Callorhinchus milii) genome.</title>
        <authorList>
            <person name="Venkatesh B."/>
            <person name="Kirkness E.F."/>
            <person name="Loh Y.H."/>
            <person name="Halpern A.L."/>
            <person name="Lee A.P."/>
            <person name="Johnson J."/>
            <person name="Dandona N."/>
            <person name="Viswanathan L.D."/>
            <person name="Tay A."/>
            <person name="Venter J.C."/>
            <person name="Strausberg R.L."/>
            <person name="Brenner S."/>
        </authorList>
    </citation>
    <scope>NUCLEOTIDE SEQUENCE [LARGE SCALE GENOMIC DNA]</scope>
</reference>
<protein>
    <submittedName>
        <fullName evidence="10 11">Cathepsin L1-like</fullName>
    </submittedName>
</protein>
<dbReference type="InterPro" id="IPR025660">
    <property type="entry name" value="Pept_his_AS"/>
</dbReference>
<dbReference type="InterPro" id="IPR013201">
    <property type="entry name" value="Prot_inhib_I29"/>
</dbReference>
<dbReference type="PROSITE" id="PS00639">
    <property type="entry name" value="THIOL_PROTEASE_HIS"/>
    <property type="match status" value="1"/>
</dbReference>
<dbReference type="SMART" id="SM00848">
    <property type="entry name" value="Inhibitor_I29"/>
    <property type="match status" value="1"/>
</dbReference>
<dbReference type="InterPro" id="IPR039417">
    <property type="entry name" value="Peptidase_C1A_papain-like"/>
</dbReference>